<evidence type="ECO:0000256" key="6">
    <source>
        <dbReference type="ARBA" id="ARBA00022679"/>
    </source>
</evidence>
<feature type="active site" evidence="8">
    <location>
        <position position="176"/>
    </location>
</feature>
<dbReference type="OrthoDB" id="13491at10239"/>
<dbReference type="CDD" id="cd00351">
    <property type="entry name" value="TS_Pyrimidine_HMase"/>
    <property type="match status" value="1"/>
</dbReference>
<dbReference type="GO" id="GO:0006231">
    <property type="term" value="P:dTMP biosynthetic process"/>
    <property type="evidence" value="ECO:0007669"/>
    <property type="project" value="InterPro"/>
</dbReference>
<dbReference type="InterPro" id="IPR000398">
    <property type="entry name" value="Thymidylate_synthase"/>
</dbReference>
<evidence type="ECO:0000256" key="5">
    <source>
        <dbReference type="ARBA" id="ARBA00022603"/>
    </source>
</evidence>
<dbReference type="Gene3D" id="3.30.572.10">
    <property type="entry name" value="Thymidylate synthase/dCMP hydroxymethylase domain"/>
    <property type="match status" value="1"/>
</dbReference>
<protein>
    <recommendedName>
        <fullName evidence="4">Thymidylate synthase</fullName>
        <ecNumber evidence="3">2.1.1.45</ecNumber>
    </recommendedName>
</protein>
<proteinExistence type="inferred from homology"/>
<dbReference type="RefSeq" id="YP_009189599.1">
    <property type="nucleotide sequence ID" value="NC_028676.1"/>
</dbReference>
<dbReference type="NCBIfam" id="NF002497">
    <property type="entry name" value="PRK01827.1-3"/>
    <property type="match status" value="1"/>
</dbReference>
<feature type="domain" description="Thymidylate synthase/dCMP hydroxymethylase" evidence="9">
    <location>
        <begin position="2"/>
        <end position="301"/>
    </location>
</feature>
<evidence type="ECO:0000256" key="7">
    <source>
        <dbReference type="ARBA" id="ARBA00022727"/>
    </source>
</evidence>
<evidence type="ECO:0000256" key="4">
    <source>
        <dbReference type="ARBA" id="ARBA00015931"/>
    </source>
</evidence>
<comment type="subunit">
    <text evidence="2">Homodimer.</text>
</comment>
<dbReference type="PROSITE" id="PS00091">
    <property type="entry name" value="THYMIDYLATE_SYNTHASE"/>
    <property type="match status" value="1"/>
</dbReference>
<evidence type="ECO:0000256" key="3">
    <source>
        <dbReference type="ARBA" id="ARBA00011947"/>
    </source>
</evidence>
<dbReference type="InterPro" id="IPR036926">
    <property type="entry name" value="Thymidate_synth/dCMP_Mease_sf"/>
</dbReference>
<comment type="similarity">
    <text evidence="1">Belongs to the thymidylate synthase family.</text>
</comment>
<evidence type="ECO:0000259" key="9">
    <source>
        <dbReference type="Pfam" id="PF00303"/>
    </source>
</evidence>
<dbReference type="NCBIfam" id="TIGR03284">
    <property type="entry name" value="thym_sym"/>
    <property type="match status" value="1"/>
</dbReference>
<dbReference type="GeneID" id="26517897"/>
<accession>A0A0F6R625</accession>
<organism evidence="10 11">
    <name type="scientific">Sinorhizobium phage phiM9</name>
    <dbReference type="NCBI Taxonomy" id="1636182"/>
    <lineage>
        <taxon>Viruses</taxon>
        <taxon>Duplodnaviria</taxon>
        <taxon>Heunggongvirae</taxon>
        <taxon>Uroviricota</taxon>
        <taxon>Caudoviricetes</taxon>
        <taxon>Pootjesviridae</taxon>
        <taxon>Emnonavirus</taxon>
        <taxon>Emnonavirus phiM9</taxon>
    </lineage>
</organism>
<keyword evidence="11" id="KW-1185">Reference proteome</keyword>
<dbReference type="GO" id="GO:0004799">
    <property type="term" value="F:thymidylate synthase activity"/>
    <property type="evidence" value="ECO:0007669"/>
    <property type="project" value="UniProtKB-EC"/>
</dbReference>
<keyword evidence="6" id="KW-0808">Transferase</keyword>
<sequence>MKQYHDLLVDIVSNGVDAGDRTGTGTRSVFGRQIRFDLAKGFPAMTTKKLQWEAVVSELLWFLEGSTDERRLAELRYGKNRFELTDKKTIWTDNADAQGKALGYVNNDTAKDLGPVYGAQWRTWTFDRVTPRGRERGYIDQIDNVIESILKDPHGRRHMVSAWNVPEIESMSLPPCHYSFQFYVRNKKLSCIWNQRSVDVFLGLPFNIASYALLTHIIARECNLEVGELIGSFGDTHIYLNHFDQVKEQLEREPLPLPVLEIDSSFDLNKGLSGCFDLEDSKLFKLNGYLYHPPIKAKMAV</sequence>
<gene>
    <name evidence="10" type="primary">td.1</name>
    <name evidence="10" type="ORF">Sm_phiM9_218</name>
</gene>
<reference evidence="10 11" key="1">
    <citation type="journal article" date="2015" name="J. Virol.">
        <title>Sinorhizobium meliloti Phage ?M9 Defines a New Group of T4 Superfamily Phages with Unusual Genomic Features but a Common T=16 Capsid.</title>
        <authorList>
            <person name="Johnson M.C."/>
            <person name="Tatum K.B."/>
            <person name="Lynn J.S."/>
            <person name="Brewer T.E."/>
            <person name="Lu S."/>
            <person name="Washburn B.K."/>
            <person name="Stroupe M.E."/>
            <person name="Jones K.M."/>
        </authorList>
    </citation>
    <scope>NUCLEOTIDE SEQUENCE [LARGE SCALE GENOMIC DNA]</scope>
</reference>
<keyword evidence="7" id="KW-0545">Nucleotide biosynthesis</keyword>
<evidence type="ECO:0000256" key="8">
    <source>
        <dbReference type="PROSITE-ProRule" id="PRU10016"/>
    </source>
</evidence>
<dbReference type="PANTHER" id="PTHR11548">
    <property type="entry name" value="THYMIDYLATE SYNTHASE 1"/>
    <property type="match status" value="1"/>
</dbReference>
<dbReference type="EMBL" id="KP881232">
    <property type="protein sequence ID" value="AKE44845.1"/>
    <property type="molecule type" value="Genomic_DNA"/>
</dbReference>
<keyword evidence="5" id="KW-0489">Methyltransferase</keyword>
<dbReference type="HAMAP" id="MF_00008">
    <property type="entry name" value="Thymidy_synth_bact"/>
    <property type="match status" value="1"/>
</dbReference>
<dbReference type="EC" id="2.1.1.45" evidence="3"/>
<dbReference type="InterPro" id="IPR045097">
    <property type="entry name" value="Thymidate_synth/dCMP_Mease"/>
</dbReference>
<dbReference type="PANTHER" id="PTHR11548:SF1">
    <property type="entry name" value="THYMIDYLATE SYNTHASE 1"/>
    <property type="match status" value="1"/>
</dbReference>
<evidence type="ECO:0000313" key="10">
    <source>
        <dbReference type="EMBL" id="AKE44845.1"/>
    </source>
</evidence>
<dbReference type="InterPro" id="IPR020940">
    <property type="entry name" value="Thymidylate_synthase_AS"/>
</dbReference>
<dbReference type="Proteomes" id="UP000033804">
    <property type="component" value="Segment"/>
</dbReference>
<dbReference type="Pfam" id="PF00303">
    <property type="entry name" value="Thymidylat_synt"/>
    <property type="match status" value="1"/>
</dbReference>
<reference evidence="11" key="2">
    <citation type="submission" date="2015-03" db="EMBL/GenBank/DDBJ databases">
        <title>The genome and structure of Sinorhizobium meliloti phage phiM9.</title>
        <authorList>
            <person name="Johnson M.C."/>
            <person name="Tatum K.B."/>
            <person name="Lynn J.S."/>
            <person name="Brewer T.E."/>
            <person name="Washburn B.K."/>
            <person name="Stroupe M.E."/>
            <person name="Jones K.M."/>
        </authorList>
    </citation>
    <scope>NUCLEOTIDE SEQUENCE [LARGE SCALE GENOMIC DNA]</scope>
</reference>
<evidence type="ECO:0000256" key="2">
    <source>
        <dbReference type="ARBA" id="ARBA00011738"/>
    </source>
</evidence>
<dbReference type="SUPFAM" id="SSF55831">
    <property type="entry name" value="Thymidylate synthase/dCMP hydroxymethylase"/>
    <property type="match status" value="1"/>
</dbReference>
<name>A0A0F6R625_9CAUD</name>
<evidence type="ECO:0000313" key="11">
    <source>
        <dbReference type="Proteomes" id="UP000033804"/>
    </source>
</evidence>
<dbReference type="KEGG" id="vg:26517897"/>
<dbReference type="GO" id="GO:0032259">
    <property type="term" value="P:methylation"/>
    <property type="evidence" value="ECO:0007669"/>
    <property type="project" value="UniProtKB-KW"/>
</dbReference>
<dbReference type="PRINTS" id="PR00108">
    <property type="entry name" value="THYMDSNTHASE"/>
</dbReference>
<dbReference type="InterPro" id="IPR023451">
    <property type="entry name" value="Thymidate_synth/dCMP_Mease_dom"/>
</dbReference>
<evidence type="ECO:0000256" key="1">
    <source>
        <dbReference type="ARBA" id="ARBA00009972"/>
    </source>
</evidence>